<dbReference type="SMART" id="SM00829">
    <property type="entry name" value="PKS_ER"/>
    <property type="match status" value="1"/>
</dbReference>
<dbReference type="Proteomes" id="UP001141259">
    <property type="component" value="Unassembled WGS sequence"/>
</dbReference>
<evidence type="ECO:0000313" key="2">
    <source>
        <dbReference type="EMBL" id="MCS7481844.1"/>
    </source>
</evidence>
<dbReference type="EMBL" id="JANYMP010000020">
    <property type="protein sequence ID" value="MCS7481844.1"/>
    <property type="molecule type" value="Genomic_DNA"/>
</dbReference>
<comment type="caution">
    <text evidence="2">The sequence shown here is derived from an EMBL/GenBank/DDBJ whole genome shotgun (WGS) entry which is preliminary data.</text>
</comment>
<accession>A0A9X3A3K8</accession>
<gene>
    <name evidence="2" type="ORF">NZH93_33740</name>
</gene>
<evidence type="ECO:0000259" key="1">
    <source>
        <dbReference type="SMART" id="SM00829"/>
    </source>
</evidence>
<proteinExistence type="predicted"/>
<evidence type="ECO:0000313" key="3">
    <source>
        <dbReference type="Proteomes" id="UP001141259"/>
    </source>
</evidence>
<name>A0A9X3A3K8_9PSEU</name>
<dbReference type="Gene3D" id="3.90.180.10">
    <property type="entry name" value="Medium-chain alcohol dehydrogenases, catalytic domain"/>
    <property type="match status" value="1"/>
</dbReference>
<feature type="domain" description="Enoyl reductase (ER)" evidence="1">
    <location>
        <begin position="2"/>
        <end position="261"/>
    </location>
</feature>
<sequence length="262" mass="26877">MGATRATLPGHEVVRVDLAGPCGVVGTTSDGRRVVALGVAAEDSHLVSAPERLLFPVPAEITDAQALVLAGPGVTAWHLLRTCAHLRPDEAVVVHDAASQVGALAVQLARSFCAGQVIAVADTASRRKYATTVGADVAVDADPDGLCDRLLAVNGGHPVDVVLSPVGGVAFPQSLAVLAPFGRMVVHGESPTSVAVGPIEGSRAVVSFWLGDCLGRPEMVARALSELMGLTSAGRLRPPVGDEYPLSVGARSNRARSSGRPR</sequence>
<dbReference type="InterPro" id="IPR051397">
    <property type="entry name" value="Zn-ADH-like_protein"/>
</dbReference>
<dbReference type="Pfam" id="PF00107">
    <property type="entry name" value="ADH_zinc_N"/>
    <property type="match status" value="1"/>
</dbReference>
<dbReference type="GO" id="GO:0016491">
    <property type="term" value="F:oxidoreductase activity"/>
    <property type="evidence" value="ECO:0007669"/>
    <property type="project" value="InterPro"/>
</dbReference>
<dbReference type="InterPro" id="IPR036291">
    <property type="entry name" value="NAD(P)-bd_dom_sf"/>
</dbReference>
<keyword evidence="3" id="KW-1185">Reference proteome</keyword>
<protein>
    <submittedName>
        <fullName evidence="2">Zinc-binding dehydrogenase</fullName>
    </submittedName>
</protein>
<dbReference type="PANTHER" id="PTHR43677">
    <property type="entry name" value="SHORT-CHAIN DEHYDROGENASE/REDUCTASE"/>
    <property type="match status" value="1"/>
</dbReference>
<dbReference type="AlphaFoldDB" id="A0A9X3A3K8"/>
<dbReference type="InterPro" id="IPR020843">
    <property type="entry name" value="ER"/>
</dbReference>
<dbReference type="InterPro" id="IPR013149">
    <property type="entry name" value="ADH-like_C"/>
</dbReference>
<dbReference type="Gene3D" id="3.40.50.720">
    <property type="entry name" value="NAD(P)-binding Rossmann-like Domain"/>
    <property type="match status" value="1"/>
</dbReference>
<dbReference type="PANTHER" id="PTHR43677:SF4">
    <property type="entry name" value="QUINONE OXIDOREDUCTASE-LIKE PROTEIN 2"/>
    <property type="match status" value="1"/>
</dbReference>
<dbReference type="RefSeq" id="WP_259627327.1">
    <property type="nucleotide sequence ID" value="NZ_JANYMP010000020.1"/>
</dbReference>
<organism evidence="2 3">
    <name type="scientific">Umezawaea endophytica</name>
    <dbReference type="NCBI Taxonomy" id="1654476"/>
    <lineage>
        <taxon>Bacteria</taxon>
        <taxon>Bacillati</taxon>
        <taxon>Actinomycetota</taxon>
        <taxon>Actinomycetes</taxon>
        <taxon>Pseudonocardiales</taxon>
        <taxon>Pseudonocardiaceae</taxon>
        <taxon>Umezawaea</taxon>
    </lineage>
</organism>
<reference evidence="2" key="1">
    <citation type="submission" date="2022-08" db="EMBL/GenBank/DDBJ databases">
        <authorList>
            <person name="Tistechok S."/>
            <person name="Samborskyy M."/>
            <person name="Roman I."/>
        </authorList>
    </citation>
    <scope>NUCLEOTIDE SEQUENCE</scope>
    <source>
        <strain evidence="2">DSM 103496</strain>
    </source>
</reference>
<dbReference type="SUPFAM" id="SSF51735">
    <property type="entry name" value="NAD(P)-binding Rossmann-fold domains"/>
    <property type="match status" value="1"/>
</dbReference>